<gene>
    <name evidence="1" type="ORF">NezhNPV_ORF5</name>
</gene>
<proteinExistence type="predicted"/>
<accession>A0AAN0N7R7</accession>
<dbReference type="EMBL" id="OR723730">
    <property type="protein sequence ID" value="WYD57050.1"/>
    <property type="molecule type" value="Genomic_DNA"/>
</dbReference>
<organism evidence="1">
    <name type="scientific">Nesodiprion zhejiangensis nucleopolyhedrovirus</name>
    <dbReference type="NCBI Taxonomy" id="3135970"/>
    <lineage>
        <taxon>Viruses</taxon>
        <taxon>Viruses incertae sedis</taxon>
        <taxon>Naldaviricetes</taxon>
        <taxon>Lefavirales</taxon>
        <taxon>Baculoviridae</taxon>
    </lineage>
</organism>
<evidence type="ECO:0000313" key="1">
    <source>
        <dbReference type="EMBL" id="WYD57050.1"/>
    </source>
</evidence>
<sequence>MRLSDSVDNSVIITDSDGSSYSHFNSLVYLKYNPDFNERLIWYCPTTKWNKSDVINVLNKICDE</sequence>
<protein>
    <submittedName>
        <fullName evidence="1">Uncharacterized protein</fullName>
    </submittedName>
</protein>
<name>A0AAN0N7R7_9BACU</name>
<reference evidence="1" key="1">
    <citation type="submission" date="2023-10" db="EMBL/GenBank/DDBJ databases">
        <authorList>
            <person name="Wang Q."/>
        </authorList>
    </citation>
    <scope>NUCLEOTIDE SEQUENCE</scope>
    <source>
        <strain evidence="1">BJZYA2014</strain>
    </source>
</reference>